<protein>
    <recommendedName>
        <fullName evidence="5">Permease</fullName>
    </recommendedName>
</protein>
<sequence length="226" mass="23296">MSDAARKPASSAPPAWIRTITTVLGAVIAVVVLFALGSALLPGWWASVVTGWVAGVSSAGVLAGLLIGVLFTLGPVAVGYLAFRLRTAWRTRLIIGAVALLLTLPVVLTIAIDASTTLAATQARTEMVIGAPSFTGAVYAGALISLVVGVATIALTWRWVVARREVRSLRGNLAKGKAREKDRDARDAAAEEARSAAARDAAAREREASSTDPASPDGTDGSAPRT</sequence>
<evidence type="ECO:0000313" key="3">
    <source>
        <dbReference type="EMBL" id="SED96118.1"/>
    </source>
</evidence>
<feature type="region of interest" description="Disordered" evidence="1">
    <location>
        <begin position="173"/>
        <end position="226"/>
    </location>
</feature>
<evidence type="ECO:0000256" key="1">
    <source>
        <dbReference type="SAM" id="MobiDB-lite"/>
    </source>
</evidence>
<evidence type="ECO:0008006" key="5">
    <source>
        <dbReference type="Google" id="ProtNLM"/>
    </source>
</evidence>
<feature type="transmembrane region" description="Helical" evidence="2">
    <location>
        <begin position="137"/>
        <end position="160"/>
    </location>
</feature>
<feature type="compositionally biased region" description="Basic and acidic residues" evidence="1">
    <location>
        <begin position="177"/>
        <end position="194"/>
    </location>
</feature>
<name>A0A1H5EYS3_9MICO</name>
<dbReference type="Proteomes" id="UP000199220">
    <property type="component" value="Unassembled WGS sequence"/>
</dbReference>
<keyword evidence="2" id="KW-1133">Transmembrane helix</keyword>
<dbReference type="AlphaFoldDB" id="A0A1H5EYS3"/>
<dbReference type="STRING" id="648782.SAMN04488554_1170"/>
<organism evidence="3 4">
    <name type="scientific">Ruania alba</name>
    <dbReference type="NCBI Taxonomy" id="648782"/>
    <lineage>
        <taxon>Bacteria</taxon>
        <taxon>Bacillati</taxon>
        <taxon>Actinomycetota</taxon>
        <taxon>Actinomycetes</taxon>
        <taxon>Micrococcales</taxon>
        <taxon>Ruaniaceae</taxon>
        <taxon>Ruania</taxon>
    </lineage>
</organism>
<feature type="transmembrane region" description="Helical" evidence="2">
    <location>
        <begin position="20"/>
        <end position="41"/>
    </location>
</feature>
<dbReference type="RefSeq" id="WP_089772088.1">
    <property type="nucleotide sequence ID" value="NZ_FNTX01000001.1"/>
</dbReference>
<dbReference type="EMBL" id="FNTX01000001">
    <property type="protein sequence ID" value="SED96118.1"/>
    <property type="molecule type" value="Genomic_DNA"/>
</dbReference>
<dbReference type="OrthoDB" id="9916613at2"/>
<keyword evidence="4" id="KW-1185">Reference proteome</keyword>
<evidence type="ECO:0000313" key="4">
    <source>
        <dbReference type="Proteomes" id="UP000199220"/>
    </source>
</evidence>
<gene>
    <name evidence="3" type="ORF">SAMN04488554_1170</name>
</gene>
<feature type="transmembrane region" description="Helical" evidence="2">
    <location>
        <begin position="61"/>
        <end position="81"/>
    </location>
</feature>
<proteinExistence type="predicted"/>
<evidence type="ECO:0000256" key="2">
    <source>
        <dbReference type="SAM" id="Phobius"/>
    </source>
</evidence>
<feature type="transmembrane region" description="Helical" evidence="2">
    <location>
        <begin position="93"/>
        <end position="112"/>
    </location>
</feature>
<accession>A0A1H5EYS3</accession>
<reference evidence="4" key="1">
    <citation type="submission" date="2016-10" db="EMBL/GenBank/DDBJ databases">
        <authorList>
            <person name="Varghese N."/>
            <person name="Submissions S."/>
        </authorList>
    </citation>
    <scope>NUCLEOTIDE SEQUENCE [LARGE SCALE GENOMIC DNA]</scope>
    <source>
        <strain evidence="4">DSM 21368</strain>
    </source>
</reference>
<keyword evidence="2" id="KW-0472">Membrane</keyword>
<keyword evidence="2" id="KW-0812">Transmembrane</keyword>